<gene>
    <name evidence="4" type="ORF">NLS_LOCUS6811</name>
</gene>
<evidence type="ECO:0000313" key="4">
    <source>
        <dbReference type="EMBL" id="VDK84784.1"/>
    </source>
</evidence>
<proteinExistence type="predicted"/>
<feature type="region of interest" description="Disordered" evidence="1">
    <location>
        <begin position="526"/>
        <end position="638"/>
    </location>
</feature>
<keyword evidence="2" id="KW-0472">Membrane</keyword>
<feature type="domain" description="C2" evidence="3">
    <location>
        <begin position="295"/>
        <end position="413"/>
    </location>
</feature>
<dbReference type="SMART" id="SM00239">
    <property type="entry name" value="C2"/>
    <property type="match status" value="1"/>
</dbReference>
<protein>
    <recommendedName>
        <fullName evidence="3">C2 domain-containing protein</fullName>
    </recommendedName>
</protein>
<keyword evidence="2" id="KW-1133">Transmembrane helix</keyword>
<accession>A0A3P6V3A8</accession>
<evidence type="ECO:0000256" key="1">
    <source>
        <dbReference type="SAM" id="MobiDB-lite"/>
    </source>
</evidence>
<dbReference type="Gene3D" id="2.60.40.150">
    <property type="entry name" value="C2 domain"/>
    <property type="match status" value="1"/>
</dbReference>
<dbReference type="SUPFAM" id="SSF49562">
    <property type="entry name" value="C2 domain (Calcium/lipid-binding domain, CaLB)"/>
    <property type="match status" value="1"/>
</dbReference>
<feature type="compositionally biased region" description="Polar residues" evidence="1">
    <location>
        <begin position="554"/>
        <end position="593"/>
    </location>
</feature>
<feature type="compositionally biased region" description="Basic and acidic residues" evidence="1">
    <location>
        <begin position="601"/>
        <end position="617"/>
    </location>
</feature>
<dbReference type="AlphaFoldDB" id="A0A3P6V3A8"/>
<dbReference type="Proteomes" id="UP000277928">
    <property type="component" value="Unassembled WGS sequence"/>
</dbReference>
<evidence type="ECO:0000313" key="5">
    <source>
        <dbReference type="Proteomes" id="UP000277928"/>
    </source>
</evidence>
<dbReference type="InterPro" id="IPR035892">
    <property type="entry name" value="C2_domain_sf"/>
</dbReference>
<keyword evidence="5" id="KW-1185">Reference proteome</keyword>
<feature type="transmembrane region" description="Helical" evidence="2">
    <location>
        <begin position="6"/>
        <end position="23"/>
    </location>
</feature>
<feature type="compositionally biased region" description="Low complexity" evidence="1">
    <location>
        <begin position="530"/>
        <end position="541"/>
    </location>
</feature>
<dbReference type="EMBL" id="UYRX01000634">
    <property type="protein sequence ID" value="VDK84784.1"/>
    <property type="molecule type" value="Genomic_DNA"/>
</dbReference>
<dbReference type="STRING" id="42156.A0A3P6V3A8"/>
<dbReference type="Pfam" id="PF00168">
    <property type="entry name" value="C2"/>
    <property type="match status" value="1"/>
</dbReference>
<name>A0A3P6V3A8_LITSI</name>
<dbReference type="PANTHER" id="PTHR21119:SF5">
    <property type="entry name" value="C2 DOMAIN-CONTAINING PROTEIN"/>
    <property type="match status" value="1"/>
</dbReference>
<keyword evidence="2" id="KW-0812">Transmembrane</keyword>
<dbReference type="OMA" id="NERHEYA"/>
<dbReference type="PROSITE" id="PS50004">
    <property type="entry name" value="C2"/>
    <property type="match status" value="1"/>
</dbReference>
<dbReference type="InterPro" id="IPR039934">
    <property type="entry name" value="C2CD2/C2CD2L"/>
</dbReference>
<dbReference type="PANTHER" id="PTHR21119">
    <property type="entry name" value="C2 DOMAIN-CONTAINING PROTEIN"/>
    <property type="match status" value="1"/>
</dbReference>
<evidence type="ECO:0000256" key="2">
    <source>
        <dbReference type="SAM" id="Phobius"/>
    </source>
</evidence>
<reference evidence="4 5" key="1">
    <citation type="submission" date="2018-08" db="EMBL/GenBank/DDBJ databases">
        <authorList>
            <person name="Laetsch R D."/>
            <person name="Stevens L."/>
            <person name="Kumar S."/>
            <person name="Blaxter L. M."/>
        </authorList>
    </citation>
    <scope>NUCLEOTIDE SEQUENCE [LARGE SCALE GENOMIC DNA]</scope>
</reference>
<evidence type="ECO:0000259" key="3">
    <source>
        <dbReference type="PROSITE" id="PS50004"/>
    </source>
</evidence>
<dbReference type="InterPro" id="IPR000008">
    <property type="entry name" value="C2_dom"/>
</dbReference>
<dbReference type="OrthoDB" id="9976063at2759"/>
<organism evidence="4 5">
    <name type="scientific">Litomosoides sigmodontis</name>
    <name type="common">Filarial nematode worm</name>
    <dbReference type="NCBI Taxonomy" id="42156"/>
    <lineage>
        <taxon>Eukaryota</taxon>
        <taxon>Metazoa</taxon>
        <taxon>Ecdysozoa</taxon>
        <taxon>Nematoda</taxon>
        <taxon>Chromadorea</taxon>
        <taxon>Rhabditida</taxon>
        <taxon>Spirurina</taxon>
        <taxon>Spiruromorpha</taxon>
        <taxon>Filarioidea</taxon>
        <taxon>Onchocercidae</taxon>
        <taxon>Litomosoides</taxon>
    </lineage>
</organism>
<sequence length="638" mass="70947">MDGLTLLIMSWLIIGVLCYFMLVKVGAPQLAVTTEINDGMTKAKSATFSNGSGDEYFTDWLNGLIEWLFSNMNCAPDILHAWIVAMNEAAKKISIPGKFEVLFEGFSDNNSVTRAPRITDIRMQQSHNNHLIVKSNISVPEVHLKLMSSQRIGDRLLVTNFDAKITDLHGEIELRLACIANQIYMIVCFCGRPELDIELRNRDAAPTGMVSTTIVDEMIRKCLLSAVTNLSLPEIGAGQCGRMGSNVVPSSTSTAFSTISRLITTNVDRPDVIDSVDSLPAAAPQTQTTHEMLKRMNQSTFLANHHAKAQAIPNKMRVKVIRAQRLGGDRLVNQPYVVLEMDEPAQKFQTKYGLNSSPFWDETFDFDLTSASEEILFEIYEGCSSSSSTLIEQATGYRGQHEVENDQFLGLAIVGLNEVRHCNANTLHTLKLQGRPYRNDVITGDLTAQFDFYYDPVSNSIGKNAKQTASDHQFPELVNRPKRSTYDPSDSFGAYNGHDVLSTMEAIGTTKSITQIYDSHGEQIGSADMQQQQHIITPQQQSSGMNERHEYATGQYQPRGSATTSQMQQHMIPSNSTGTTSTHHLPTETNITDVDNYPYHGYDKQEAEGLLKSKSDEMPQTQEVSENRQSRGNQSYAQ</sequence>